<dbReference type="PROSITE" id="PS50280">
    <property type="entry name" value="SET"/>
    <property type="match status" value="1"/>
</dbReference>
<reference evidence="2" key="1">
    <citation type="submission" date="2022-07" db="EMBL/GenBank/DDBJ databases">
        <title>Fungi with potential for degradation of polypropylene.</title>
        <authorList>
            <person name="Gostincar C."/>
        </authorList>
    </citation>
    <scope>NUCLEOTIDE SEQUENCE</scope>
    <source>
        <strain evidence="2">EXF-13308</strain>
    </source>
</reference>
<dbReference type="Gene3D" id="3.90.1410.10">
    <property type="entry name" value="set domain protein methyltransferase, domain 1"/>
    <property type="match status" value="1"/>
</dbReference>
<feature type="domain" description="SET" evidence="1">
    <location>
        <begin position="19"/>
        <end position="224"/>
    </location>
</feature>
<dbReference type="Proteomes" id="UP001174694">
    <property type="component" value="Unassembled WGS sequence"/>
</dbReference>
<sequence length="381" mass="42673">MEPQEELLAWAEEKGITLDGIRPQPFPGRGIGIITTRKIKPGELLLEVPTACLRTLETVPRSITSKLPRDMSVHGLLAAELALDKTAKHAKWNAVMPTRADLAGMPLVWPAEMQALLPAAAAELLRKQRGKLARDWAAVSAAYPSSLAEDDYRYAWLLVNTRTFYHVTPRTERLRRDDHMVLQPVADLFNHADAGCAVAFDEDSFSIRADRAYAKGEEVHICYGRHSNDFLLAEYGFVLLPSASPDGHTPNRWDEARLDEAVLPELTARQRQMLEEASFLGGYVLDAETVCHRTQVALRAMCVPLSEWRDFVDGTDDGERHQEKVDRLLVSLLRKYARTIDGKLASIDALDVGEESQRALLRTRWEQILALVTGTIDRLTS</sequence>
<accession>A0AA38VVT6</accession>
<dbReference type="AlphaFoldDB" id="A0AA38VVT6"/>
<evidence type="ECO:0000259" key="1">
    <source>
        <dbReference type="PROSITE" id="PS50280"/>
    </source>
</evidence>
<protein>
    <submittedName>
        <fullName evidence="2">SET domain-containing protein</fullName>
    </submittedName>
</protein>
<dbReference type="InterPro" id="IPR001214">
    <property type="entry name" value="SET_dom"/>
</dbReference>
<dbReference type="PANTHER" id="PTHR13271">
    <property type="entry name" value="UNCHARACTERIZED PUTATIVE METHYLTRANSFERASE"/>
    <property type="match status" value="1"/>
</dbReference>
<dbReference type="PANTHER" id="PTHR13271:SF137">
    <property type="entry name" value="SET DOMAIN-CONTAINING PROTEIN"/>
    <property type="match status" value="1"/>
</dbReference>
<dbReference type="InterPro" id="IPR046341">
    <property type="entry name" value="SET_dom_sf"/>
</dbReference>
<dbReference type="EMBL" id="JANBVO010000003">
    <property type="protein sequence ID" value="KAJ9155649.1"/>
    <property type="molecule type" value="Genomic_DNA"/>
</dbReference>
<dbReference type="Pfam" id="PF00856">
    <property type="entry name" value="SET"/>
    <property type="match status" value="1"/>
</dbReference>
<name>A0AA38VVT6_9PEZI</name>
<dbReference type="InterPro" id="IPR050600">
    <property type="entry name" value="SETD3_SETD6_MTase"/>
</dbReference>
<evidence type="ECO:0000313" key="3">
    <source>
        <dbReference type="Proteomes" id="UP001174694"/>
    </source>
</evidence>
<comment type="caution">
    <text evidence="2">The sequence shown here is derived from an EMBL/GenBank/DDBJ whole genome shotgun (WGS) entry which is preliminary data.</text>
</comment>
<keyword evidence="3" id="KW-1185">Reference proteome</keyword>
<gene>
    <name evidence="2" type="ORF">NKR23_g1834</name>
</gene>
<proteinExistence type="predicted"/>
<dbReference type="InterPro" id="IPR044429">
    <property type="entry name" value="SETD4_SET"/>
</dbReference>
<evidence type="ECO:0000313" key="2">
    <source>
        <dbReference type="EMBL" id="KAJ9155649.1"/>
    </source>
</evidence>
<dbReference type="GO" id="GO:0016279">
    <property type="term" value="F:protein-lysine N-methyltransferase activity"/>
    <property type="evidence" value="ECO:0007669"/>
    <property type="project" value="InterPro"/>
</dbReference>
<dbReference type="SUPFAM" id="SSF82199">
    <property type="entry name" value="SET domain"/>
    <property type="match status" value="1"/>
</dbReference>
<dbReference type="CDD" id="cd19177">
    <property type="entry name" value="SET_SETD4"/>
    <property type="match status" value="1"/>
</dbReference>
<organism evidence="2 3">
    <name type="scientific">Pleurostoma richardsiae</name>
    <dbReference type="NCBI Taxonomy" id="41990"/>
    <lineage>
        <taxon>Eukaryota</taxon>
        <taxon>Fungi</taxon>
        <taxon>Dikarya</taxon>
        <taxon>Ascomycota</taxon>
        <taxon>Pezizomycotina</taxon>
        <taxon>Sordariomycetes</taxon>
        <taxon>Sordariomycetidae</taxon>
        <taxon>Calosphaeriales</taxon>
        <taxon>Pleurostomataceae</taxon>
        <taxon>Pleurostoma</taxon>
    </lineage>
</organism>